<evidence type="ECO:0000256" key="2">
    <source>
        <dbReference type="SAM" id="Phobius"/>
    </source>
</evidence>
<dbReference type="Proteomes" id="UP000678895">
    <property type="component" value="Unassembled WGS sequence"/>
</dbReference>
<dbReference type="AlphaFoldDB" id="A0A920CJ70"/>
<dbReference type="RefSeq" id="WP_301627244.1">
    <property type="nucleotide sequence ID" value="NZ_BORS01000006.1"/>
</dbReference>
<dbReference type="InterPro" id="IPR050570">
    <property type="entry name" value="Cell_wall_metabolism_enzyme"/>
</dbReference>
<accession>A0A920CJ70</accession>
<dbReference type="Gene3D" id="2.70.70.10">
    <property type="entry name" value="Glucose Permease (Domain IIA)"/>
    <property type="match status" value="1"/>
</dbReference>
<keyword evidence="2" id="KW-0472">Membrane</keyword>
<dbReference type="FunFam" id="2.70.70.10:FF:000006">
    <property type="entry name" value="M23 family peptidase"/>
    <property type="match status" value="1"/>
</dbReference>
<sequence length="338" mass="36998">MKLKLRPKNKKYTVLIVPEGTSPVFRFNMRSFSMITLAAILLVMLGMLMMLMIMNRQHTGQIVSLKAELSTSTNRLESTVANKEQAIDELLTELMDLSEKSKTIESKMAELEQLEADMKAITSGGRKSSGTGNILTDSDKTMEHADIEGGVGGEAIPLSDEEVSMLIEETKLSISSSLEEMPELQSRMEQTKTNLKKYKEMMTILPTYWPTESVRITSTFGTRRDPFNGTLTSHNGIDIGGPSGDPIYASAHGTVTDTGYSSARGNYITISHPSGVKTNYMHLKEISVSKGDTVKQGDTIGLLGSTGRSTGPHLHFEVIKQGSPVDPINYLTIPGEDE</sequence>
<evidence type="ECO:0000256" key="1">
    <source>
        <dbReference type="SAM" id="Coils"/>
    </source>
</evidence>
<dbReference type="PANTHER" id="PTHR21666">
    <property type="entry name" value="PEPTIDASE-RELATED"/>
    <property type="match status" value="1"/>
</dbReference>
<feature type="coiled-coil region" evidence="1">
    <location>
        <begin position="73"/>
        <end position="124"/>
    </location>
</feature>
<evidence type="ECO:0000259" key="3">
    <source>
        <dbReference type="Pfam" id="PF01551"/>
    </source>
</evidence>
<dbReference type="PANTHER" id="PTHR21666:SF270">
    <property type="entry name" value="MUREIN HYDROLASE ACTIVATOR ENVC"/>
    <property type="match status" value="1"/>
</dbReference>
<dbReference type="CDD" id="cd12797">
    <property type="entry name" value="M23_peptidase"/>
    <property type="match status" value="1"/>
</dbReference>
<feature type="transmembrane region" description="Helical" evidence="2">
    <location>
        <begin position="32"/>
        <end position="54"/>
    </location>
</feature>
<organism evidence="4 5">
    <name type="scientific">Paenibacillus apis</name>
    <dbReference type="NCBI Taxonomy" id="1792174"/>
    <lineage>
        <taxon>Bacteria</taxon>
        <taxon>Bacillati</taxon>
        <taxon>Bacillota</taxon>
        <taxon>Bacilli</taxon>
        <taxon>Bacillales</taxon>
        <taxon>Paenibacillaceae</taxon>
        <taxon>Paenibacillus</taxon>
    </lineage>
</organism>
<proteinExistence type="predicted"/>
<dbReference type="EMBL" id="BORS01000006">
    <property type="protein sequence ID" value="GIO42431.1"/>
    <property type="molecule type" value="Genomic_DNA"/>
</dbReference>
<protein>
    <submittedName>
        <fullName evidence="4">Peptidase M24</fullName>
    </submittedName>
</protein>
<evidence type="ECO:0000313" key="4">
    <source>
        <dbReference type="EMBL" id="GIO42431.1"/>
    </source>
</evidence>
<dbReference type="InterPro" id="IPR016047">
    <property type="entry name" value="M23ase_b-sheet_dom"/>
</dbReference>
<keyword evidence="1" id="KW-0175">Coiled coil</keyword>
<name>A0A920CJ70_9BACL</name>
<evidence type="ECO:0000313" key="5">
    <source>
        <dbReference type="Proteomes" id="UP000678895"/>
    </source>
</evidence>
<dbReference type="SUPFAM" id="SSF51261">
    <property type="entry name" value="Duplicated hybrid motif"/>
    <property type="match status" value="1"/>
</dbReference>
<comment type="caution">
    <text evidence="4">The sequence shown here is derived from an EMBL/GenBank/DDBJ whole genome shotgun (WGS) entry which is preliminary data.</text>
</comment>
<reference evidence="4" key="1">
    <citation type="submission" date="2021-03" db="EMBL/GenBank/DDBJ databases">
        <title>Antimicrobial resistance genes in bacteria isolated from Japanese honey, and their potential for conferring macrolide and lincosamide resistance in the American foulbrood pathogen Paenibacillus larvae.</title>
        <authorList>
            <person name="Okamoto M."/>
            <person name="Kumagai M."/>
            <person name="Kanamori H."/>
            <person name="Takamatsu D."/>
        </authorList>
    </citation>
    <scope>NUCLEOTIDE SEQUENCE</scope>
    <source>
        <strain evidence="4">J41TS4</strain>
    </source>
</reference>
<dbReference type="GO" id="GO:0004222">
    <property type="term" value="F:metalloendopeptidase activity"/>
    <property type="evidence" value="ECO:0007669"/>
    <property type="project" value="TreeGrafter"/>
</dbReference>
<keyword evidence="2" id="KW-1133">Transmembrane helix</keyword>
<dbReference type="InterPro" id="IPR011055">
    <property type="entry name" value="Dup_hybrid_motif"/>
</dbReference>
<keyword evidence="5" id="KW-1185">Reference proteome</keyword>
<gene>
    <name evidence="4" type="ORF">J41TS4_21890</name>
</gene>
<feature type="domain" description="M23ase beta-sheet core" evidence="3">
    <location>
        <begin position="233"/>
        <end position="327"/>
    </location>
</feature>
<dbReference type="Pfam" id="PF01551">
    <property type="entry name" value="Peptidase_M23"/>
    <property type="match status" value="1"/>
</dbReference>
<keyword evidence="2" id="KW-0812">Transmembrane</keyword>